<dbReference type="AlphaFoldDB" id="A0A917S6V9"/>
<dbReference type="InterPro" id="IPR007391">
    <property type="entry name" value="Vancomycin_resist_VanW"/>
</dbReference>
<feature type="region of interest" description="Disordered" evidence="1">
    <location>
        <begin position="287"/>
        <end position="322"/>
    </location>
</feature>
<evidence type="ECO:0000256" key="1">
    <source>
        <dbReference type="SAM" id="MobiDB-lite"/>
    </source>
</evidence>
<evidence type="ECO:0000313" key="3">
    <source>
        <dbReference type="EMBL" id="GGL61090.1"/>
    </source>
</evidence>
<feature type="chain" id="PRO_5037111099" description="Vancomycin resistance protein YoaR, contains peptidoglycan-binding and VanW domains" evidence="2">
    <location>
        <begin position="22"/>
        <end position="322"/>
    </location>
</feature>
<proteinExistence type="predicted"/>
<evidence type="ECO:0000313" key="4">
    <source>
        <dbReference type="Proteomes" id="UP000654670"/>
    </source>
</evidence>
<dbReference type="EMBL" id="BMOK01000013">
    <property type="protein sequence ID" value="GGL61090.1"/>
    <property type="molecule type" value="Genomic_DNA"/>
</dbReference>
<organism evidence="3 4">
    <name type="scientific">Sporolactobacillus putidus</name>
    <dbReference type="NCBI Taxonomy" id="492735"/>
    <lineage>
        <taxon>Bacteria</taxon>
        <taxon>Bacillati</taxon>
        <taxon>Bacillota</taxon>
        <taxon>Bacilli</taxon>
        <taxon>Bacillales</taxon>
        <taxon>Sporolactobacillaceae</taxon>
        <taxon>Sporolactobacillus</taxon>
    </lineage>
</organism>
<dbReference type="Pfam" id="PF04294">
    <property type="entry name" value="VanW"/>
    <property type="match status" value="1"/>
</dbReference>
<dbReference type="PANTHER" id="PTHR35788">
    <property type="entry name" value="EXPORTED PROTEIN-RELATED"/>
    <property type="match status" value="1"/>
</dbReference>
<dbReference type="Proteomes" id="UP000654670">
    <property type="component" value="Unassembled WGS sequence"/>
</dbReference>
<keyword evidence="4" id="KW-1185">Reference proteome</keyword>
<evidence type="ECO:0000256" key="2">
    <source>
        <dbReference type="SAM" id="SignalP"/>
    </source>
</evidence>
<dbReference type="PANTHER" id="PTHR35788:SF1">
    <property type="entry name" value="EXPORTED PROTEIN"/>
    <property type="match status" value="1"/>
</dbReference>
<dbReference type="InterPro" id="IPR052913">
    <property type="entry name" value="Glycopeptide_resist_protein"/>
</dbReference>
<feature type="signal peptide" evidence="2">
    <location>
        <begin position="1"/>
        <end position="21"/>
    </location>
</feature>
<reference evidence="3" key="1">
    <citation type="journal article" date="2014" name="Int. J. Syst. Evol. Microbiol.">
        <title>Complete genome sequence of Corynebacterium casei LMG S-19264T (=DSM 44701T), isolated from a smear-ripened cheese.</title>
        <authorList>
            <consortium name="US DOE Joint Genome Institute (JGI-PGF)"/>
            <person name="Walter F."/>
            <person name="Albersmeier A."/>
            <person name="Kalinowski J."/>
            <person name="Ruckert C."/>
        </authorList>
    </citation>
    <scope>NUCLEOTIDE SEQUENCE</scope>
    <source>
        <strain evidence="3">JCM 15325</strain>
    </source>
</reference>
<comment type="caution">
    <text evidence="3">The sequence shown here is derived from an EMBL/GenBank/DDBJ whole genome shotgun (WGS) entry which is preliminary data.</text>
</comment>
<keyword evidence="2" id="KW-0732">Signal</keyword>
<evidence type="ECO:0008006" key="5">
    <source>
        <dbReference type="Google" id="ProtNLM"/>
    </source>
</evidence>
<accession>A0A917S6V9</accession>
<gene>
    <name evidence="3" type="primary">yoaR</name>
    <name evidence="3" type="ORF">GCM10007968_26340</name>
</gene>
<sequence length="322" mass="36315">MMMNLWMAVFFLMFSAQTAQPQDSLTVTLQGQTIAVVHRTDFTAPVPVAPMIDDQKYSQFINKIDQQIYRAPVNAMINEQGSIIHGQAGRRLYRQTFKDQFYAYFFGFGPSKIELPLLNIYPKVDGELLANIRVKKIGRYATYFNAGNTNRTHNILLAAKAIDNYVVFPNETFSFNEVVGKRTPDKGYTSAPIIVKGEFSEDIGGGICQVSSTLFNAVDNAGLYIVERYSHSRSVPYVPPGRDATVSWYGPDLRFQNKYNQPILIRAKQYGGSIEVTLYSSDVINIEPRKIPDPSSQLPEEIKKQPETQSSRPPGDEKSRYP</sequence>
<protein>
    <recommendedName>
        <fullName evidence="5">Vancomycin resistance protein YoaR, contains peptidoglycan-binding and VanW domains</fullName>
    </recommendedName>
</protein>
<name>A0A917S6V9_9BACL</name>
<reference evidence="3" key="2">
    <citation type="submission" date="2020-09" db="EMBL/GenBank/DDBJ databases">
        <authorList>
            <person name="Sun Q."/>
            <person name="Ohkuma M."/>
        </authorList>
    </citation>
    <scope>NUCLEOTIDE SEQUENCE</scope>
    <source>
        <strain evidence="3">JCM 15325</strain>
    </source>
</reference>